<name>A0ABQ5QWQ5_9ACTN</name>
<keyword evidence="2" id="KW-1185">Reference proteome</keyword>
<evidence type="ECO:0000313" key="2">
    <source>
        <dbReference type="Proteomes" id="UP001144280"/>
    </source>
</evidence>
<protein>
    <submittedName>
        <fullName evidence="1">Uncharacterized protein</fullName>
    </submittedName>
</protein>
<sequence>MWRERHRRYGEPTFVPMAEVYSIIEGVLSPSSLGFEQVRERVWVRRVDGEHTSMWSLQPVKGAAVTIVWGTSVPYVPVRLVPRLRWARTLKQSTAALWETSGEVWSRSGGLLMRGGIDTGRGRQCVEDDAQELWTAVRDRAVAFWNTTSSPAGLLAAAQQQAAHPSIHDPAPALTAVFTRIRLGDTTAARTRLSQLTSTLTKEELEAAKRAIDLLHHPSPDRA</sequence>
<organism evidence="1 2">
    <name type="scientific">Phytohabitans aurantiacus</name>
    <dbReference type="NCBI Taxonomy" id="3016789"/>
    <lineage>
        <taxon>Bacteria</taxon>
        <taxon>Bacillati</taxon>
        <taxon>Actinomycetota</taxon>
        <taxon>Actinomycetes</taxon>
        <taxon>Micromonosporales</taxon>
        <taxon>Micromonosporaceae</taxon>
    </lineage>
</organism>
<comment type="caution">
    <text evidence="1">The sequence shown here is derived from an EMBL/GenBank/DDBJ whole genome shotgun (WGS) entry which is preliminary data.</text>
</comment>
<proteinExistence type="predicted"/>
<reference evidence="1" key="1">
    <citation type="submission" date="2022-12" db="EMBL/GenBank/DDBJ databases">
        <title>New Phytohabitans aurantiacus sp. RD004123 nov., an actinomycete isolated from soil.</title>
        <authorList>
            <person name="Triningsih D.W."/>
            <person name="Harunari E."/>
            <person name="Igarashi Y."/>
        </authorList>
    </citation>
    <scope>NUCLEOTIDE SEQUENCE</scope>
    <source>
        <strain evidence="1">RD004123</strain>
    </source>
</reference>
<dbReference type="EMBL" id="BSDI01000017">
    <property type="protein sequence ID" value="GLH98629.1"/>
    <property type="molecule type" value="Genomic_DNA"/>
</dbReference>
<gene>
    <name evidence="1" type="ORF">Pa4123_39040</name>
</gene>
<accession>A0ABQ5QWQ5</accession>
<evidence type="ECO:0000313" key="1">
    <source>
        <dbReference type="EMBL" id="GLH98629.1"/>
    </source>
</evidence>
<dbReference type="Proteomes" id="UP001144280">
    <property type="component" value="Unassembled WGS sequence"/>
</dbReference>